<dbReference type="EMBL" id="AP025591">
    <property type="protein sequence ID" value="BDG04161.1"/>
    <property type="molecule type" value="Genomic_DNA"/>
</dbReference>
<evidence type="ECO:0000256" key="6">
    <source>
        <dbReference type="ARBA" id="ARBA00022989"/>
    </source>
</evidence>
<dbReference type="Proteomes" id="UP001162891">
    <property type="component" value="Chromosome"/>
</dbReference>
<protein>
    <recommendedName>
        <fullName evidence="12">Permease</fullName>
    </recommendedName>
</protein>
<name>A0ABM7WXB9_9BACT</name>
<proteinExistence type="inferred from homology"/>
<keyword evidence="4" id="KW-1003">Cell membrane</keyword>
<feature type="transmembrane region" description="Helical" evidence="9">
    <location>
        <begin position="306"/>
        <end position="331"/>
    </location>
</feature>
<evidence type="ECO:0000256" key="4">
    <source>
        <dbReference type="ARBA" id="ARBA00022475"/>
    </source>
</evidence>
<dbReference type="RefSeq" id="WP_248352532.1">
    <property type="nucleotide sequence ID" value="NZ_AP025591.1"/>
</dbReference>
<feature type="transmembrane region" description="Helical" evidence="9">
    <location>
        <begin position="257"/>
        <end position="281"/>
    </location>
</feature>
<organism evidence="10 11">
    <name type="scientific">Anaeromyxobacter oryzae</name>
    <dbReference type="NCBI Taxonomy" id="2918170"/>
    <lineage>
        <taxon>Bacteria</taxon>
        <taxon>Pseudomonadati</taxon>
        <taxon>Myxococcota</taxon>
        <taxon>Myxococcia</taxon>
        <taxon>Myxococcales</taxon>
        <taxon>Cystobacterineae</taxon>
        <taxon>Anaeromyxobacteraceae</taxon>
        <taxon>Anaeromyxobacter</taxon>
    </lineage>
</organism>
<evidence type="ECO:0000256" key="3">
    <source>
        <dbReference type="ARBA" id="ARBA00022448"/>
    </source>
</evidence>
<evidence type="ECO:0008006" key="12">
    <source>
        <dbReference type="Google" id="ProtNLM"/>
    </source>
</evidence>
<evidence type="ECO:0000313" key="10">
    <source>
        <dbReference type="EMBL" id="BDG04161.1"/>
    </source>
</evidence>
<dbReference type="InterPro" id="IPR002549">
    <property type="entry name" value="AI-2E-like"/>
</dbReference>
<reference evidence="11" key="1">
    <citation type="journal article" date="2022" name="Int. J. Syst. Evol. Microbiol.">
        <title>Anaeromyxobacter oryzae sp. nov., Anaeromyxobacter diazotrophicus sp. nov. and Anaeromyxobacter paludicola sp. nov., isolated from paddy soils.</title>
        <authorList>
            <person name="Itoh H."/>
            <person name="Xu Z."/>
            <person name="Mise K."/>
            <person name="Masuda Y."/>
            <person name="Ushijima N."/>
            <person name="Hayakawa C."/>
            <person name="Shiratori Y."/>
            <person name="Senoo K."/>
        </authorList>
    </citation>
    <scope>NUCLEOTIDE SEQUENCE [LARGE SCALE GENOMIC DNA]</scope>
    <source>
        <strain evidence="11">Red232</strain>
    </source>
</reference>
<feature type="transmembrane region" description="Helical" evidence="9">
    <location>
        <begin position="203"/>
        <end position="226"/>
    </location>
</feature>
<dbReference type="Pfam" id="PF01594">
    <property type="entry name" value="AI-2E_transport"/>
    <property type="match status" value="1"/>
</dbReference>
<evidence type="ECO:0000256" key="7">
    <source>
        <dbReference type="ARBA" id="ARBA00023136"/>
    </source>
</evidence>
<comment type="similarity">
    <text evidence="2">Belongs to the autoinducer-2 exporter (AI-2E) (TC 2.A.86) family.</text>
</comment>
<evidence type="ECO:0000256" key="8">
    <source>
        <dbReference type="SAM" id="MobiDB-lite"/>
    </source>
</evidence>
<feature type="transmembrane region" description="Helical" evidence="9">
    <location>
        <begin position="66"/>
        <end position="87"/>
    </location>
</feature>
<sequence length="365" mass="36535">MAGTPNTERARAAAIAAAAALLVFAAGLVAWRSAPLLALLLVALLFAVPLRRAVAWLERAGLPRVAAAPLVILAALAAMTAIGFAVLRPAALQGADLVAAIPSLVDALRRSARTAAALEWLGGDAALARLRESLPSLAGGALGGAASAASGVAGFVGEAATVLAAAILFVAIRESPLDAAARLAPASHRARWISVADRLEERLAGYLTGLAAIVALRAAASVAALALLGIPFFLPLALLAAATVLVPYLGAVVRFAVLVAVALAAGGFGVAGATLAFLLLYDVVENAVLSPLVYRRTMDLSPLEQFLAVLLLGYHGGAAGAVLALPLAAAVHTVVTEARRAPAARPLPAEPPQSASGPGAGTRAR</sequence>
<feature type="region of interest" description="Disordered" evidence="8">
    <location>
        <begin position="342"/>
        <end position="365"/>
    </location>
</feature>
<evidence type="ECO:0000256" key="9">
    <source>
        <dbReference type="SAM" id="Phobius"/>
    </source>
</evidence>
<accession>A0ABM7WXB9</accession>
<gene>
    <name evidence="10" type="ORF">AMOR_31570</name>
</gene>
<keyword evidence="5 9" id="KW-0812">Transmembrane</keyword>
<keyword evidence="6 9" id="KW-1133">Transmembrane helix</keyword>
<feature type="transmembrane region" description="Helical" evidence="9">
    <location>
        <begin position="37"/>
        <end position="54"/>
    </location>
</feature>
<comment type="subcellular location">
    <subcellularLocation>
        <location evidence="1">Cell membrane</location>
        <topology evidence="1">Multi-pass membrane protein</topology>
    </subcellularLocation>
</comment>
<dbReference type="PANTHER" id="PTHR21716">
    <property type="entry name" value="TRANSMEMBRANE PROTEIN"/>
    <property type="match status" value="1"/>
</dbReference>
<keyword evidence="3" id="KW-0813">Transport</keyword>
<dbReference type="PANTHER" id="PTHR21716:SF53">
    <property type="entry name" value="PERMEASE PERM-RELATED"/>
    <property type="match status" value="1"/>
</dbReference>
<evidence type="ECO:0000313" key="11">
    <source>
        <dbReference type="Proteomes" id="UP001162891"/>
    </source>
</evidence>
<feature type="transmembrane region" description="Helical" evidence="9">
    <location>
        <begin position="12"/>
        <end position="31"/>
    </location>
</feature>
<feature type="transmembrane region" description="Helical" evidence="9">
    <location>
        <begin position="232"/>
        <end position="250"/>
    </location>
</feature>
<evidence type="ECO:0000256" key="2">
    <source>
        <dbReference type="ARBA" id="ARBA00009773"/>
    </source>
</evidence>
<evidence type="ECO:0000256" key="5">
    <source>
        <dbReference type="ARBA" id="ARBA00022692"/>
    </source>
</evidence>
<feature type="transmembrane region" description="Helical" evidence="9">
    <location>
        <begin position="152"/>
        <end position="172"/>
    </location>
</feature>
<evidence type="ECO:0000256" key="1">
    <source>
        <dbReference type="ARBA" id="ARBA00004651"/>
    </source>
</evidence>
<keyword evidence="11" id="KW-1185">Reference proteome</keyword>
<keyword evidence="7 9" id="KW-0472">Membrane</keyword>